<dbReference type="SUPFAM" id="SSF53335">
    <property type="entry name" value="S-adenosyl-L-methionine-dependent methyltransferases"/>
    <property type="match status" value="1"/>
</dbReference>
<dbReference type="PANTHER" id="PTHR11088:SF60">
    <property type="entry name" value="TRNA DIMETHYLALLYLTRANSFERASE"/>
    <property type="match status" value="1"/>
</dbReference>
<evidence type="ECO:0000256" key="4">
    <source>
        <dbReference type="ARBA" id="ARBA00022840"/>
    </source>
</evidence>
<dbReference type="EMBL" id="BRXW01000246">
    <property type="protein sequence ID" value="GMI16196.1"/>
    <property type="molecule type" value="Genomic_DNA"/>
</dbReference>
<reference evidence="7" key="1">
    <citation type="journal article" date="2023" name="Commun. Biol.">
        <title>Genome analysis of Parmales, the sister group of diatoms, reveals the evolutionary specialization of diatoms from phago-mixotrophs to photoautotrophs.</title>
        <authorList>
            <person name="Ban H."/>
            <person name="Sato S."/>
            <person name="Yoshikawa S."/>
            <person name="Yamada K."/>
            <person name="Nakamura Y."/>
            <person name="Ichinomiya M."/>
            <person name="Sato N."/>
            <person name="Blanc-Mathieu R."/>
            <person name="Endo H."/>
            <person name="Kuwata A."/>
            <person name="Ogata H."/>
        </authorList>
    </citation>
    <scope>NUCLEOTIDE SEQUENCE [LARGE SCALE GENOMIC DNA]</scope>
    <source>
        <strain evidence="7">NIES 3700</strain>
    </source>
</reference>
<evidence type="ECO:0000313" key="6">
    <source>
        <dbReference type="EMBL" id="GMI16196.1"/>
    </source>
</evidence>
<dbReference type="AlphaFoldDB" id="A0A9W7FQI6"/>
<evidence type="ECO:0000256" key="1">
    <source>
        <dbReference type="ARBA" id="ARBA00005842"/>
    </source>
</evidence>
<dbReference type="Proteomes" id="UP001165122">
    <property type="component" value="Unassembled WGS sequence"/>
</dbReference>
<dbReference type="Gene3D" id="3.40.50.150">
    <property type="entry name" value="Vaccinia Virus protein VP39"/>
    <property type="match status" value="1"/>
</dbReference>
<keyword evidence="3" id="KW-0547">Nucleotide-binding</keyword>
<comment type="similarity">
    <text evidence="1">Belongs to the IPP transferase family.</text>
</comment>
<keyword evidence="7" id="KW-1185">Reference proteome</keyword>
<evidence type="ECO:0000313" key="7">
    <source>
        <dbReference type="Proteomes" id="UP001165122"/>
    </source>
</evidence>
<dbReference type="Gene3D" id="1.10.20.140">
    <property type="match status" value="1"/>
</dbReference>
<name>A0A9W7FQI6_9STRA</name>
<dbReference type="InterPro" id="IPR027417">
    <property type="entry name" value="P-loop_NTPase"/>
</dbReference>
<accession>A0A9W7FQI6</accession>
<feature type="compositionally biased region" description="Pro residues" evidence="5">
    <location>
        <begin position="410"/>
        <end position="419"/>
    </location>
</feature>
<dbReference type="OrthoDB" id="194386at2759"/>
<proteinExistence type="inferred from homology"/>
<dbReference type="InterPro" id="IPR019410">
    <property type="entry name" value="Methyltransf_16"/>
</dbReference>
<dbReference type="Pfam" id="PF10294">
    <property type="entry name" value="Methyltransf_16"/>
    <property type="match status" value="1"/>
</dbReference>
<dbReference type="InterPro" id="IPR029063">
    <property type="entry name" value="SAM-dependent_MTases_sf"/>
</dbReference>
<gene>
    <name evidence="6" type="ORF">TrLO_g12940</name>
</gene>
<dbReference type="Pfam" id="PF01715">
    <property type="entry name" value="IPPT"/>
    <property type="match status" value="1"/>
</dbReference>
<protein>
    <submittedName>
        <fullName evidence="6">Uncharacterized protein</fullName>
    </submittedName>
</protein>
<dbReference type="PANTHER" id="PTHR11088">
    <property type="entry name" value="TRNA DIMETHYLALLYLTRANSFERASE"/>
    <property type="match status" value="1"/>
</dbReference>
<keyword evidence="2" id="KW-0808">Transferase</keyword>
<dbReference type="GO" id="GO:0052381">
    <property type="term" value="F:tRNA dimethylallyltransferase activity"/>
    <property type="evidence" value="ECO:0007669"/>
    <property type="project" value="TreeGrafter"/>
</dbReference>
<dbReference type="GO" id="GO:0006400">
    <property type="term" value="P:tRNA modification"/>
    <property type="evidence" value="ECO:0007669"/>
    <property type="project" value="TreeGrafter"/>
</dbReference>
<sequence length="705" mass="79553">MSSPPSSPPTILLLGPTSTGKSSLTPFLPSHTLINLDSMQLYSNLPISTASCVGEMYGIRDFITDDLLSDTPTPNLISEPNLPVSFFNYTVKNYLNDIQPYLSSPDALNIFIGGTMYYALTLIQHLDNSRIPSSEATAQDIEWFNSLDDPYKTLIALEPGTGIHPNNIRKIRDRLLNLRNSKSTVSSEALNYEAKNKRVIVLYVDYENDVVLKERIKSRIIKMVEKGLKNEIDTFWSLYKLKCETEEVPNVGLFQAIGFKEFLPYLKGECGFEDCLEVLENATWGYVKGQRKFFRNKIVGDCECWGIEMGGVEMDDVGKFVESLISNSPLQIPGITKLEKNKNESGHDKIVRECERCKVTLYGGIEWEVHLKSKLHKVRGSKKFKEKEANKLEFMNRNLEKTGITTSPTTPTPPPPHPPTQKLKNSANKNKYTINADSTYTTSLLSFGKPVSISIRQTSNEDTWPGGALWDPGVVVSKLFGDKKLTPIPQTKLRSLNVLELGAGCGMTGIVLGVLGARWVCCSDMIEVCEGVTKVNVELNKGAYTPKGGISRVNAMPGNWGEDYLNHFDSIFARMECDTKSKKLDCIIAVDIAYQRPGMPPHFEWFIESIRYIYEFKCDVVLQGGRKKKGKNKVDEKMELPIFVYGHRRRMGSSEDLLKGIYEWFEDVREPIPADEIDGRMFKREEKHGIMVHVLRWKGKTTKDE</sequence>
<keyword evidence="4" id="KW-0067">ATP-binding</keyword>
<organism evidence="6 7">
    <name type="scientific">Triparma laevis f. longispina</name>
    <dbReference type="NCBI Taxonomy" id="1714387"/>
    <lineage>
        <taxon>Eukaryota</taxon>
        <taxon>Sar</taxon>
        <taxon>Stramenopiles</taxon>
        <taxon>Ochrophyta</taxon>
        <taxon>Bolidophyceae</taxon>
        <taxon>Parmales</taxon>
        <taxon>Triparmaceae</taxon>
        <taxon>Triparma</taxon>
    </lineage>
</organism>
<evidence type="ECO:0000256" key="2">
    <source>
        <dbReference type="ARBA" id="ARBA00022679"/>
    </source>
</evidence>
<feature type="region of interest" description="Disordered" evidence="5">
    <location>
        <begin position="396"/>
        <end position="427"/>
    </location>
</feature>
<evidence type="ECO:0000256" key="3">
    <source>
        <dbReference type="ARBA" id="ARBA00022741"/>
    </source>
</evidence>
<dbReference type="InterPro" id="IPR039657">
    <property type="entry name" value="Dimethylallyltransferase"/>
</dbReference>
<evidence type="ECO:0000256" key="5">
    <source>
        <dbReference type="SAM" id="MobiDB-lite"/>
    </source>
</evidence>
<dbReference type="GO" id="GO:0005524">
    <property type="term" value="F:ATP binding"/>
    <property type="evidence" value="ECO:0007669"/>
    <property type="project" value="UniProtKB-KW"/>
</dbReference>
<comment type="caution">
    <text evidence="6">The sequence shown here is derived from an EMBL/GenBank/DDBJ whole genome shotgun (WGS) entry which is preliminary data.</text>
</comment>
<dbReference type="Gene3D" id="3.40.50.300">
    <property type="entry name" value="P-loop containing nucleotide triphosphate hydrolases"/>
    <property type="match status" value="1"/>
</dbReference>